<evidence type="ECO:0000313" key="2">
    <source>
        <dbReference type="EMBL" id="ETL46001.1"/>
    </source>
</evidence>
<sequence>MGTTKFSKVVKVLLDQCIQQHDPKVRKYWNDNRSKFQ</sequence>
<reference evidence="2" key="2">
    <citation type="submission" date="2013-11" db="EMBL/GenBank/DDBJ databases">
        <title>The Genome Sequence of Phytophthora parasitica CJ05E6.</title>
        <authorList>
            <consortium name="The Broad Institute Genomics Platform"/>
            <person name="Russ C."/>
            <person name="Tyler B."/>
            <person name="Panabieres F."/>
            <person name="Shan W."/>
            <person name="Tripathy S."/>
            <person name="Grunwald N."/>
            <person name="Machado M."/>
            <person name="Johnson C.S."/>
            <person name="Arredondo F."/>
            <person name="Hong C."/>
            <person name="Coffey M."/>
            <person name="Young S.K."/>
            <person name="Zeng Q."/>
            <person name="Gargeya S."/>
            <person name="Fitzgerald M."/>
            <person name="Abouelleil A."/>
            <person name="Alvarado L."/>
            <person name="Chapman S.B."/>
            <person name="Gainer-Dewar J."/>
            <person name="Goldberg J."/>
            <person name="Griggs A."/>
            <person name="Gujja S."/>
            <person name="Hansen M."/>
            <person name="Howarth C."/>
            <person name="Imamovic A."/>
            <person name="Ireland A."/>
            <person name="Larimer J."/>
            <person name="McCowan C."/>
            <person name="Murphy C."/>
            <person name="Pearson M."/>
            <person name="Poon T.W."/>
            <person name="Priest M."/>
            <person name="Roberts A."/>
            <person name="Saif S."/>
            <person name="Shea T."/>
            <person name="Sykes S."/>
            <person name="Wortman J."/>
            <person name="Nusbaum C."/>
            <person name="Birren B."/>
        </authorList>
    </citation>
    <scope>NUCLEOTIDE SEQUENCE [LARGE SCALE GENOMIC DNA]</scope>
    <source>
        <strain evidence="2">CJ05E6</strain>
    </source>
</reference>
<reference evidence="1" key="1">
    <citation type="submission" date="2013-11" db="EMBL/GenBank/DDBJ databases">
        <title>The Genome Sequence of Phytophthora parasitica CJ02B3.</title>
        <authorList>
            <consortium name="The Broad Institute Genomics Platform"/>
            <person name="Russ C."/>
            <person name="Tyler B."/>
            <person name="Panabieres F."/>
            <person name="Shan W."/>
            <person name="Tripathy S."/>
            <person name="Grunwald N."/>
            <person name="Machado M."/>
            <person name="Johnson C.S."/>
            <person name="Arredondo F."/>
            <person name="Hong C."/>
            <person name="Coffey M."/>
            <person name="Young S.K."/>
            <person name="Zeng Q."/>
            <person name="Gargeya S."/>
            <person name="Fitzgerald M."/>
            <person name="Abouelleil A."/>
            <person name="Alvarado L."/>
            <person name="Chapman S.B."/>
            <person name="Gainer-Dewar J."/>
            <person name="Goldberg J."/>
            <person name="Griggs A."/>
            <person name="Gujja S."/>
            <person name="Hansen M."/>
            <person name="Howarth C."/>
            <person name="Imamovic A."/>
            <person name="Ireland A."/>
            <person name="Larimer J."/>
            <person name="McCowan C."/>
            <person name="Murphy C."/>
            <person name="Pearson M."/>
            <person name="Poon T.W."/>
            <person name="Priest M."/>
            <person name="Roberts A."/>
            <person name="Saif S."/>
            <person name="Shea T."/>
            <person name="Sykes S."/>
            <person name="Wortman J."/>
            <person name="Nusbaum C."/>
            <person name="Birren B."/>
        </authorList>
    </citation>
    <scope>NUCLEOTIDE SEQUENCE [LARGE SCALE GENOMIC DNA]</scope>
    <source>
        <strain evidence="1">CJ02B3</strain>
    </source>
</reference>
<dbReference type="Proteomes" id="UP000053236">
    <property type="component" value="Unassembled WGS sequence"/>
</dbReference>
<gene>
    <name evidence="1" type="ORF">L915_03966</name>
    <name evidence="2" type="ORF">L916_04037</name>
</gene>
<dbReference type="EMBL" id="KI671664">
    <property type="protein sequence ID" value="ETL46001.1"/>
    <property type="molecule type" value="Genomic_DNA"/>
</dbReference>
<dbReference type="EMBL" id="KI685123">
    <property type="protein sequence ID" value="ETK92745.1"/>
    <property type="molecule type" value="Genomic_DNA"/>
</dbReference>
<evidence type="ECO:0000313" key="1">
    <source>
        <dbReference type="EMBL" id="ETK92745.1"/>
    </source>
</evidence>
<dbReference type="AlphaFoldDB" id="W2JHU4"/>
<organism evidence="2">
    <name type="scientific">Phytophthora nicotianae</name>
    <name type="common">Potato buckeye rot agent</name>
    <name type="synonym">Phytophthora parasitica</name>
    <dbReference type="NCBI Taxonomy" id="4792"/>
    <lineage>
        <taxon>Eukaryota</taxon>
        <taxon>Sar</taxon>
        <taxon>Stramenopiles</taxon>
        <taxon>Oomycota</taxon>
        <taxon>Peronosporomycetes</taxon>
        <taxon>Peronosporales</taxon>
        <taxon>Peronosporaceae</taxon>
        <taxon>Phytophthora</taxon>
    </lineage>
</organism>
<accession>W2JHU4</accession>
<protein>
    <submittedName>
        <fullName evidence="2">Uncharacterized protein</fullName>
    </submittedName>
</protein>
<proteinExistence type="predicted"/>
<name>W2JHU4_PHYNI</name>
<dbReference type="Proteomes" id="UP000053864">
    <property type="component" value="Unassembled WGS sequence"/>
</dbReference>